<dbReference type="Pfam" id="PF13193">
    <property type="entry name" value="AMP-binding_C"/>
    <property type="match status" value="1"/>
</dbReference>
<evidence type="ECO:0000259" key="8">
    <source>
        <dbReference type="Pfam" id="PF13193"/>
    </source>
</evidence>
<dbReference type="GO" id="GO:0004467">
    <property type="term" value="F:long-chain fatty acid-CoA ligase activity"/>
    <property type="evidence" value="ECO:0007669"/>
    <property type="project" value="UniProtKB-EC"/>
</dbReference>
<dbReference type="EC" id="6.2.1.3" evidence="4"/>
<dbReference type="RefSeq" id="WP_259661806.1">
    <property type="nucleotide sequence ID" value="NZ_JAHXRI010000010.1"/>
</dbReference>
<comment type="pathway">
    <text evidence="2">Lipid metabolism; fatty acid beta-oxidation.</text>
</comment>
<keyword evidence="3" id="KW-0436">Ligase</keyword>
<evidence type="ECO:0000313" key="10">
    <source>
        <dbReference type="Proteomes" id="UP000739565"/>
    </source>
</evidence>
<dbReference type="EMBL" id="JAHXRI010000010">
    <property type="protein sequence ID" value="MBZ1351404.1"/>
    <property type="molecule type" value="Genomic_DNA"/>
</dbReference>
<dbReference type="Proteomes" id="UP000739565">
    <property type="component" value="Unassembled WGS sequence"/>
</dbReference>
<evidence type="ECO:0000256" key="1">
    <source>
        <dbReference type="ARBA" id="ARBA00004170"/>
    </source>
</evidence>
<organism evidence="9 10">
    <name type="scientific">Zwartia hollandica</name>
    <dbReference type="NCBI Taxonomy" id="324606"/>
    <lineage>
        <taxon>Bacteria</taxon>
        <taxon>Pseudomonadati</taxon>
        <taxon>Pseudomonadota</taxon>
        <taxon>Betaproteobacteria</taxon>
        <taxon>Burkholderiales</taxon>
        <taxon>Alcaligenaceae</taxon>
        <taxon>Zwartia</taxon>
    </lineage>
</organism>
<dbReference type="NCBIfam" id="NF004814">
    <property type="entry name" value="PRK06164.1"/>
    <property type="match status" value="1"/>
</dbReference>
<dbReference type="Pfam" id="PF00501">
    <property type="entry name" value="AMP-binding"/>
    <property type="match status" value="1"/>
</dbReference>
<protein>
    <recommendedName>
        <fullName evidence="5">Long-chain-fatty-acid--CoA ligase</fullName>
        <ecNumber evidence="4">6.2.1.3</ecNumber>
    </recommendedName>
    <alternativeName>
        <fullName evidence="6">Long-chain acyl-CoA synthetase</fullName>
    </alternativeName>
</protein>
<proteinExistence type="predicted"/>
<dbReference type="InterPro" id="IPR025110">
    <property type="entry name" value="AMP-bd_C"/>
</dbReference>
<reference evidence="9" key="1">
    <citation type="submission" date="2021-07" db="EMBL/GenBank/DDBJ databases">
        <title>New genus and species of the family Alcaligenaceae.</title>
        <authorList>
            <person name="Hahn M.W."/>
        </authorList>
    </citation>
    <scope>NUCLEOTIDE SEQUENCE</scope>
    <source>
        <strain evidence="9">LF4-65</strain>
    </source>
</reference>
<comment type="caution">
    <text evidence="9">The sequence shown here is derived from an EMBL/GenBank/DDBJ whole genome shotgun (WGS) entry which is preliminary data.</text>
</comment>
<evidence type="ECO:0000256" key="4">
    <source>
        <dbReference type="ARBA" id="ARBA00026121"/>
    </source>
</evidence>
<sequence length="536" mass="57670">MAQAPFFFSQRLTELAKTHAQQIALIDRDSETTFAQLEQQAKQLAGNLHALGIKHDQRVAVWLPNCLAWVQTFLACAHLGATVLAVNTRFRSKEVADIIGRGKADWLVIWPEFKGIAFADILADVPADVLARLKGIVTLGDFQSPAVRAIAARGCAVYDYARLIDTPSTPHPAVGNAGAICFTTSGTTSLPKFVLHDQHTLIVHGEAMQEAYGYNADSRILASAPFCGAFGFSTLTGGLVTGCTVVSEAVSDTHSTLTQLRRHRVSHTYANNESILKLLEAADSPADFASCKLFGFANFSPAVTSLLEQAERNHLPLTGLYGSSELQALVAAQPTHEDAGDLRVRYLAGGKLIHPTARVRVTDPSTGKILATGESGEIEIFSPSLMIGYLDNPEATAKAMTTDGFFKTGDLGYALSEQQFVFQARMGDSMRLSGFLVNPAEIEQTVESLPGVKACQVVGGTLGTKTLPVAFVILREGEQADTVGWTAACKREMAGYKVPVHFEVVTSFPSVESANAVKIQKNKLRDMADAWLAKRS</sequence>
<evidence type="ECO:0000256" key="6">
    <source>
        <dbReference type="ARBA" id="ARBA00042773"/>
    </source>
</evidence>
<evidence type="ECO:0000256" key="5">
    <source>
        <dbReference type="ARBA" id="ARBA00039545"/>
    </source>
</evidence>
<feature type="domain" description="AMP-dependent synthetase/ligase" evidence="7">
    <location>
        <begin position="15"/>
        <end position="390"/>
    </location>
</feature>
<dbReference type="SUPFAM" id="SSF56801">
    <property type="entry name" value="Acetyl-CoA synthetase-like"/>
    <property type="match status" value="1"/>
</dbReference>
<dbReference type="Gene3D" id="3.30.300.30">
    <property type="match status" value="1"/>
</dbReference>
<feature type="domain" description="AMP-binding enzyme C-terminal" evidence="8">
    <location>
        <begin position="441"/>
        <end position="513"/>
    </location>
</feature>
<evidence type="ECO:0000313" key="9">
    <source>
        <dbReference type="EMBL" id="MBZ1351404.1"/>
    </source>
</evidence>
<evidence type="ECO:0000256" key="3">
    <source>
        <dbReference type="ARBA" id="ARBA00022598"/>
    </source>
</evidence>
<dbReference type="InterPro" id="IPR045851">
    <property type="entry name" value="AMP-bd_C_sf"/>
</dbReference>
<dbReference type="InterPro" id="IPR042099">
    <property type="entry name" value="ANL_N_sf"/>
</dbReference>
<dbReference type="PANTHER" id="PTHR43767">
    <property type="entry name" value="LONG-CHAIN-FATTY-ACID--COA LIGASE"/>
    <property type="match status" value="1"/>
</dbReference>
<evidence type="ECO:0000259" key="7">
    <source>
        <dbReference type="Pfam" id="PF00501"/>
    </source>
</evidence>
<dbReference type="InterPro" id="IPR050237">
    <property type="entry name" value="ATP-dep_AMP-bd_enzyme"/>
</dbReference>
<evidence type="ECO:0000256" key="2">
    <source>
        <dbReference type="ARBA" id="ARBA00005005"/>
    </source>
</evidence>
<dbReference type="PANTHER" id="PTHR43767:SF8">
    <property type="entry name" value="LONG-CHAIN-FATTY-ACID--COA LIGASE"/>
    <property type="match status" value="1"/>
</dbReference>
<keyword evidence="10" id="KW-1185">Reference proteome</keyword>
<dbReference type="InterPro" id="IPR000873">
    <property type="entry name" value="AMP-dep_synth/lig_dom"/>
</dbReference>
<dbReference type="Gene3D" id="3.40.50.12780">
    <property type="entry name" value="N-terminal domain of ligase-like"/>
    <property type="match status" value="1"/>
</dbReference>
<name>A0A953ND14_9BURK</name>
<accession>A0A953ND14</accession>
<dbReference type="GO" id="GO:0016020">
    <property type="term" value="C:membrane"/>
    <property type="evidence" value="ECO:0007669"/>
    <property type="project" value="UniProtKB-SubCell"/>
</dbReference>
<gene>
    <name evidence="9" type="ORF">KZZ10_12175</name>
</gene>
<dbReference type="CDD" id="cd04433">
    <property type="entry name" value="AFD_class_I"/>
    <property type="match status" value="1"/>
</dbReference>
<comment type="subcellular location">
    <subcellularLocation>
        <location evidence="1">Membrane</location>
        <topology evidence="1">Peripheral membrane protein</topology>
    </subcellularLocation>
</comment>
<dbReference type="AlphaFoldDB" id="A0A953ND14"/>